<protein>
    <submittedName>
        <fullName evidence="1">Uncharacterized protein</fullName>
    </submittedName>
</protein>
<keyword evidence="2" id="KW-1185">Reference proteome</keyword>
<gene>
    <name evidence="1" type="ORF">EYF80_002975</name>
</gene>
<dbReference type="Proteomes" id="UP000314294">
    <property type="component" value="Unassembled WGS sequence"/>
</dbReference>
<reference evidence="1 2" key="1">
    <citation type="submission" date="2019-03" db="EMBL/GenBank/DDBJ databases">
        <title>First draft genome of Liparis tanakae, snailfish: a comprehensive survey of snailfish specific genes.</title>
        <authorList>
            <person name="Kim W."/>
            <person name="Song I."/>
            <person name="Jeong J.-H."/>
            <person name="Kim D."/>
            <person name="Kim S."/>
            <person name="Ryu S."/>
            <person name="Song J.Y."/>
            <person name="Lee S.K."/>
        </authorList>
    </citation>
    <scope>NUCLEOTIDE SEQUENCE [LARGE SCALE GENOMIC DNA]</scope>
    <source>
        <tissue evidence="1">Muscle</tissue>
    </source>
</reference>
<dbReference type="AlphaFoldDB" id="A0A4Z2JBU0"/>
<comment type="caution">
    <text evidence="1">The sequence shown here is derived from an EMBL/GenBank/DDBJ whole genome shotgun (WGS) entry which is preliminary data.</text>
</comment>
<name>A0A4Z2JBU0_9TELE</name>
<evidence type="ECO:0000313" key="2">
    <source>
        <dbReference type="Proteomes" id="UP000314294"/>
    </source>
</evidence>
<dbReference type="EMBL" id="SRLO01000013">
    <property type="protein sequence ID" value="TNN86792.1"/>
    <property type="molecule type" value="Genomic_DNA"/>
</dbReference>
<sequence>MLVATLIGIGLEISNLLLKSLFELPRLRLKKPLRMLISSRLFNSAWDMRSFFSFFSFLSKSFSLSFLMRFLFEVHSSVESVSKEMAGPWFGTPLPLSRDMEEVFCRATLPQSECLSSSNSGLLSEYKFICCPAFAPGSQHAENNTLKTYIQPSEGEDPSTSTTFLSSNFSFLDVDNVEDGGRGDQNDLKDPKSQGVAGELGLLVAVDSVPHQGHQQDAEDEQHCQPYLADDCGMILDFR</sequence>
<proteinExistence type="predicted"/>
<organism evidence="1 2">
    <name type="scientific">Liparis tanakae</name>
    <name type="common">Tanaka's snailfish</name>
    <dbReference type="NCBI Taxonomy" id="230148"/>
    <lineage>
        <taxon>Eukaryota</taxon>
        <taxon>Metazoa</taxon>
        <taxon>Chordata</taxon>
        <taxon>Craniata</taxon>
        <taxon>Vertebrata</taxon>
        <taxon>Euteleostomi</taxon>
        <taxon>Actinopterygii</taxon>
        <taxon>Neopterygii</taxon>
        <taxon>Teleostei</taxon>
        <taxon>Neoteleostei</taxon>
        <taxon>Acanthomorphata</taxon>
        <taxon>Eupercaria</taxon>
        <taxon>Perciformes</taxon>
        <taxon>Cottioidei</taxon>
        <taxon>Cottales</taxon>
        <taxon>Liparidae</taxon>
        <taxon>Liparis</taxon>
    </lineage>
</organism>
<accession>A0A4Z2JBU0</accession>
<evidence type="ECO:0000313" key="1">
    <source>
        <dbReference type="EMBL" id="TNN86792.1"/>
    </source>
</evidence>